<proteinExistence type="predicted"/>
<organism evidence="1">
    <name type="scientific">Fagus sylvatica</name>
    <name type="common">Beechnut</name>
    <dbReference type="NCBI Taxonomy" id="28930"/>
    <lineage>
        <taxon>Eukaryota</taxon>
        <taxon>Viridiplantae</taxon>
        <taxon>Streptophyta</taxon>
        <taxon>Embryophyta</taxon>
        <taxon>Tracheophyta</taxon>
        <taxon>Spermatophyta</taxon>
        <taxon>Magnoliopsida</taxon>
        <taxon>eudicotyledons</taxon>
        <taxon>Gunneridae</taxon>
        <taxon>Pentapetalae</taxon>
        <taxon>rosids</taxon>
        <taxon>fabids</taxon>
        <taxon>Fagales</taxon>
        <taxon>Fagaceae</taxon>
        <taxon>Fagus</taxon>
    </lineage>
</organism>
<accession>A0A2N9ELR6</accession>
<reference evidence="1" key="1">
    <citation type="submission" date="2018-02" db="EMBL/GenBank/DDBJ databases">
        <authorList>
            <person name="Cohen D.B."/>
            <person name="Kent A.D."/>
        </authorList>
    </citation>
    <scope>NUCLEOTIDE SEQUENCE</scope>
</reference>
<dbReference type="EMBL" id="OIVN01000164">
    <property type="protein sequence ID" value="SPC75509.1"/>
    <property type="molecule type" value="Genomic_DNA"/>
</dbReference>
<evidence type="ECO:0000313" key="1">
    <source>
        <dbReference type="EMBL" id="SPC75509.1"/>
    </source>
</evidence>
<name>A0A2N9ELR6_FAGSY</name>
<gene>
    <name evidence="1" type="ORF">FSB_LOCUS3391</name>
</gene>
<protein>
    <submittedName>
        <fullName evidence="1">Uncharacterized protein</fullName>
    </submittedName>
</protein>
<dbReference type="AlphaFoldDB" id="A0A2N9ELR6"/>
<sequence>MVLLGLVQRQARDLSQSQDPEEAWLKICEREIGEARLIVGLISERASELAMAAWLDLSLAFVGLSPPRRGSILLMFVVLY</sequence>